<protein>
    <submittedName>
        <fullName evidence="2">Carboxypeptidase-like regulatory domain-containing protein</fullName>
    </submittedName>
</protein>
<evidence type="ECO:0000313" key="3">
    <source>
        <dbReference type="Proteomes" id="UP001272242"/>
    </source>
</evidence>
<gene>
    <name evidence="2" type="ORF">R5W23_001927</name>
</gene>
<comment type="caution">
    <text evidence="2">The sequence shown here is derived from an EMBL/GenBank/DDBJ whole genome shotgun (WGS) entry which is preliminary data.</text>
</comment>
<accession>A0ABU5F435</accession>
<dbReference type="InterPro" id="IPR013784">
    <property type="entry name" value="Carb-bd-like_fold"/>
</dbReference>
<dbReference type="SUPFAM" id="SSF49452">
    <property type="entry name" value="Starch-binding domain-like"/>
    <property type="match status" value="1"/>
</dbReference>
<name>A0ABU5F435_9BACT</name>
<feature type="chain" id="PRO_5045254091" evidence="1">
    <location>
        <begin position="21"/>
        <end position="129"/>
    </location>
</feature>
<feature type="signal peptide" evidence="1">
    <location>
        <begin position="1"/>
        <end position="20"/>
    </location>
</feature>
<keyword evidence="3" id="KW-1185">Reference proteome</keyword>
<proteinExistence type="predicted"/>
<sequence length="129" mass="13120">MSLARQLLFFAALLAPVAAGCGGSESAVATSLLRGKVTCDGRPVVAGVVTAYRGGTKVMEANINPDGGYEFAQPSAGEYQLTVTKTDVATPYAKPVKLPARYSDPAQSGLTAKVAGGQASTQDLALTAK</sequence>
<reference evidence="3" key="1">
    <citation type="journal article" date="2023" name="Mar. Drugs">
        <title>Gemmata algarum, a Novel Planctomycete Isolated from an Algal Mat, Displays Antimicrobial Activity.</title>
        <authorList>
            <person name="Kumar G."/>
            <person name="Kallscheuer N."/>
            <person name="Kashif M."/>
            <person name="Ahamad S."/>
            <person name="Jagadeeshwari U."/>
            <person name="Pannikurungottu S."/>
            <person name="Haufschild T."/>
            <person name="Kabuu M."/>
            <person name="Sasikala C."/>
            <person name="Jogler C."/>
            <person name="Ramana C."/>
        </authorList>
    </citation>
    <scope>NUCLEOTIDE SEQUENCE [LARGE SCALE GENOMIC DNA]</scope>
    <source>
        <strain evidence="3">JC673</strain>
    </source>
</reference>
<dbReference type="RefSeq" id="WP_320687219.1">
    <property type="nucleotide sequence ID" value="NZ_JAXBLV010000181.1"/>
</dbReference>
<dbReference type="Proteomes" id="UP001272242">
    <property type="component" value="Unassembled WGS sequence"/>
</dbReference>
<evidence type="ECO:0000256" key="1">
    <source>
        <dbReference type="SAM" id="SignalP"/>
    </source>
</evidence>
<evidence type="ECO:0000313" key="2">
    <source>
        <dbReference type="EMBL" id="MDY3560681.1"/>
    </source>
</evidence>
<dbReference type="PROSITE" id="PS51257">
    <property type="entry name" value="PROKAR_LIPOPROTEIN"/>
    <property type="match status" value="1"/>
</dbReference>
<organism evidence="2 3">
    <name type="scientific">Gemmata algarum</name>
    <dbReference type="NCBI Taxonomy" id="2975278"/>
    <lineage>
        <taxon>Bacteria</taxon>
        <taxon>Pseudomonadati</taxon>
        <taxon>Planctomycetota</taxon>
        <taxon>Planctomycetia</taxon>
        <taxon>Gemmatales</taxon>
        <taxon>Gemmataceae</taxon>
        <taxon>Gemmata</taxon>
    </lineage>
</organism>
<dbReference type="EMBL" id="JAXBLV010000181">
    <property type="protein sequence ID" value="MDY3560681.1"/>
    <property type="molecule type" value="Genomic_DNA"/>
</dbReference>
<keyword evidence="1" id="KW-0732">Signal</keyword>